<evidence type="ECO:0008006" key="2">
    <source>
        <dbReference type="Google" id="ProtNLM"/>
    </source>
</evidence>
<sequence>MQAKLCSVLVASLLVGCAYSPTVSKRRMAIEDLDRYEINCNIAIQQINFLNSQKTTRREVLASRAEVSKYNLVAKFNGIMDPYTPNTSDYRQHRAQANDEFNHTINYKIEQINQYCLGNYENPNVCYAARPDSPACVEFRRK</sequence>
<protein>
    <recommendedName>
        <fullName evidence="2">Lipoprotein</fullName>
    </recommendedName>
</protein>
<dbReference type="EMBL" id="LR796237">
    <property type="protein sequence ID" value="CAB4129849.1"/>
    <property type="molecule type" value="Genomic_DNA"/>
</dbReference>
<name>A0A6J5LDY3_9CAUD</name>
<gene>
    <name evidence="1" type="ORF">UFOVP116_144</name>
</gene>
<proteinExistence type="predicted"/>
<evidence type="ECO:0000313" key="1">
    <source>
        <dbReference type="EMBL" id="CAB4129849.1"/>
    </source>
</evidence>
<reference evidence="1" key="1">
    <citation type="submission" date="2020-04" db="EMBL/GenBank/DDBJ databases">
        <authorList>
            <person name="Chiriac C."/>
            <person name="Salcher M."/>
            <person name="Ghai R."/>
            <person name="Kavagutti S V."/>
        </authorList>
    </citation>
    <scope>NUCLEOTIDE SEQUENCE</scope>
</reference>
<dbReference type="PROSITE" id="PS51257">
    <property type="entry name" value="PROKAR_LIPOPROTEIN"/>
    <property type="match status" value="1"/>
</dbReference>
<accession>A0A6J5LDY3</accession>
<organism evidence="1">
    <name type="scientific">uncultured Caudovirales phage</name>
    <dbReference type="NCBI Taxonomy" id="2100421"/>
    <lineage>
        <taxon>Viruses</taxon>
        <taxon>Duplodnaviria</taxon>
        <taxon>Heunggongvirae</taxon>
        <taxon>Uroviricota</taxon>
        <taxon>Caudoviricetes</taxon>
        <taxon>Peduoviridae</taxon>
        <taxon>Maltschvirus</taxon>
        <taxon>Maltschvirus maltsch</taxon>
    </lineage>
</organism>